<protein>
    <submittedName>
        <fullName evidence="1">Uncharacterized protein</fullName>
    </submittedName>
</protein>
<dbReference type="AlphaFoldDB" id="A0A5B0S251"/>
<name>A0A5B0S251_PUCGR</name>
<comment type="caution">
    <text evidence="1">The sequence shown here is derived from an EMBL/GenBank/DDBJ whole genome shotgun (WGS) entry which is preliminary data.</text>
</comment>
<reference evidence="1 2" key="1">
    <citation type="submission" date="2019-05" db="EMBL/GenBank/DDBJ databases">
        <title>Emergence of the Ug99 lineage of the wheat stem rust pathogen through somatic hybridization.</title>
        <authorList>
            <person name="Li F."/>
            <person name="Upadhyaya N.M."/>
            <person name="Sperschneider J."/>
            <person name="Matny O."/>
            <person name="Nguyen-Phuc H."/>
            <person name="Mago R."/>
            <person name="Raley C."/>
            <person name="Miller M.E."/>
            <person name="Silverstein K.A.T."/>
            <person name="Henningsen E."/>
            <person name="Hirsch C.D."/>
            <person name="Visser B."/>
            <person name="Pretorius Z.A."/>
            <person name="Steffenson B.J."/>
            <person name="Schwessinger B."/>
            <person name="Dodds P.N."/>
            <person name="Figueroa M."/>
        </authorList>
    </citation>
    <scope>NUCLEOTIDE SEQUENCE [LARGE SCALE GENOMIC DNA]</scope>
    <source>
        <strain evidence="1 2">Ug99</strain>
    </source>
</reference>
<sequence>MMVKNLAGSEALVTTKEHLRNQILVNVRFLSIQNGFPEVIEKVATDKAILEIDNSLASPATTPAATATATTAAAAASATTTSTARPRPRGFGSYQCEIERLVLTVTVESLAEIGETHEIRGLITEILKMLRQANPTLKDQLTLLLAQK</sequence>
<dbReference type="Proteomes" id="UP000325313">
    <property type="component" value="Unassembled WGS sequence"/>
</dbReference>
<organism evidence="1 2">
    <name type="scientific">Puccinia graminis f. sp. tritici</name>
    <dbReference type="NCBI Taxonomy" id="56615"/>
    <lineage>
        <taxon>Eukaryota</taxon>
        <taxon>Fungi</taxon>
        <taxon>Dikarya</taxon>
        <taxon>Basidiomycota</taxon>
        <taxon>Pucciniomycotina</taxon>
        <taxon>Pucciniomycetes</taxon>
        <taxon>Pucciniales</taxon>
        <taxon>Pucciniaceae</taxon>
        <taxon>Puccinia</taxon>
    </lineage>
</organism>
<dbReference type="EMBL" id="VDEP01000106">
    <property type="protein sequence ID" value="KAA1130724.1"/>
    <property type="molecule type" value="Genomic_DNA"/>
</dbReference>
<accession>A0A5B0S251</accession>
<proteinExistence type="predicted"/>
<evidence type="ECO:0000313" key="2">
    <source>
        <dbReference type="Proteomes" id="UP000325313"/>
    </source>
</evidence>
<gene>
    <name evidence="1" type="ORF">PGTUg99_005904</name>
</gene>
<evidence type="ECO:0000313" key="1">
    <source>
        <dbReference type="EMBL" id="KAA1130724.1"/>
    </source>
</evidence>